<name>A0A397VHZ3_9GLOM</name>
<comment type="caution">
    <text evidence="1">The sequence shown here is derived from an EMBL/GenBank/DDBJ whole genome shotgun (WGS) entry which is preliminary data.</text>
</comment>
<protein>
    <submittedName>
        <fullName evidence="1">Uncharacterized protein</fullName>
    </submittedName>
</protein>
<gene>
    <name evidence="1" type="ORF">C2G38_2076482</name>
</gene>
<keyword evidence="2" id="KW-1185">Reference proteome</keyword>
<evidence type="ECO:0000313" key="2">
    <source>
        <dbReference type="Proteomes" id="UP000266673"/>
    </source>
</evidence>
<dbReference type="Proteomes" id="UP000266673">
    <property type="component" value="Unassembled WGS sequence"/>
</dbReference>
<organism evidence="1 2">
    <name type="scientific">Gigaspora rosea</name>
    <dbReference type="NCBI Taxonomy" id="44941"/>
    <lineage>
        <taxon>Eukaryota</taxon>
        <taxon>Fungi</taxon>
        <taxon>Fungi incertae sedis</taxon>
        <taxon>Mucoromycota</taxon>
        <taxon>Glomeromycotina</taxon>
        <taxon>Glomeromycetes</taxon>
        <taxon>Diversisporales</taxon>
        <taxon>Gigasporaceae</taxon>
        <taxon>Gigaspora</taxon>
    </lineage>
</organism>
<proteinExistence type="predicted"/>
<accession>A0A397VHZ3</accession>
<dbReference type="EMBL" id="QKWP01000324">
    <property type="protein sequence ID" value="RIB22095.1"/>
    <property type="molecule type" value="Genomic_DNA"/>
</dbReference>
<reference evidence="1 2" key="1">
    <citation type="submission" date="2018-06" db="EMBL/GenBank/DDBJ databases">
        <title>Comparative genomics reveals the genomic features of Rhizophagus irregularis, R. cerebriforme, R. diaphanum and Gigaspora rosea, and their symbiotic lifestyle signature.</title>
        <authorList>
            <person name="Morin E."/>
            <person name="San Clemente H."/>
            <person name="Chen E.C.H."/>
            <person name="De La Providencia I."/>
            <person name="Hainaut M."/>
            <person name="Kuo A."/>
            <person name="Kohler A."/>
            <person name="Murat C."/>
            <person name="Tang N."/>
            <person name="Roy S."/>
            <person name="Loubradou J."/>
            <person name="Henrissat B."/>
            <person name="Grigoriev I.V."/>
            <person name="Corradi N."/>
            <person name="Roux C."/>
            <person name="Martin F.M."/>
        </authorList>
    </citation>
    <scope>NUCLEOTIDE SEQUENCE [LARGE SCALE GENOMIC DNA]</scope>
    <source>
        <strain evidence="1 2">DAOM 194757</strain>
    </source>
</reference>
<evidence type="ECO:0000313" key="1">
    <source>
        <dbReference type="EMBL" id="RIB22095.1"/>
    </source>
</evidence>
<dbReference type="AlphaFoldDB" id="A0A397VHZ3"/>
<sequence>MYIDIIHIFELFVHIKKSYVLHKQNVLKVYILSYTKFSNCSTTLHLNNILHFTAHC</sequence>